<name>A0A2W5QQI6_ANCNO</name>
<accession>A0A2W5QQI6</accession>
<dbReference type="Proteomes" id="UP000248887">
    <property type="component" value="Unassembled WGS sequence"/>
</dbReference>
<sequence>MELPAETMPAETIWKDADCVAPISEAPFRPASWQGRSGAGMRTAAAGPAIAKASAIIASISRTMRNGFTRPAYASGEF</sequence>
<dbReference type="AlphaFoldDB" id="A0A2W5QQI6"/>
<evidence type="ECO:0000313" key="2">
    <source>
        <dbReference type="Proteomes" id="UP000248887"/>
    </source>
</evidence>
<comment type="caution">
    <text evidence="1">The sequence shown here is derived from an EMBL/GenBank/DDBJ whole genome shotgun (WGS) entry which is preliminary data.</text>
</comment>
<dbReference type="EMBL" id="QFQD01000087">
    <property type="protein sequence ID" value="PZQ79482.1"/>
    <property type="molecule type" value="Genomic_DNA"/>
</dbReference>
<organism evidence="1 2">
    <name type="scientific">Ancylobacter novellus</name>
    <name type="common">Thiobacillus novellus</name>
    <dbReference type="NCBI Taxonomy" id="921"/>
    <lineage>
        <taxon>Bacteria</taxon>
        <taxon>Pseudomonadati</taxon>
        <taxon>Pseudomonadota</taxon>
        <taxon>Alphaproteobacteria</taxon>
        <taxon>Hyphomicrobiales</taxon>
        <taxon>Xanthobacteraceae</taxon>
        <taxon>Ancylobacter</taxon>
    </lineage>
</organism>
<protein>
    <submittedName>
        <fullName evidence="1">Uncharacterized protein</fullName>
    </submittedName>
</protein>
<evidence type="ECO:0000313" key="1">
    <source>
        <dbReference type="EMBL" id="PZQ79482.1"/>
    </source>
</evidence>
<reference evidence="1 2" key="1">
    <citation type="submission" date="2017-08" db="EMBL/GenBank/DDBJ databases">
        <title>Infants hospitalized years apart are colonized by the same room-sourced microbial strains.</title>
        <authorList>
            <person name="Brooks B."/>
            <person name="Olm M.R."/>
            <person name="Firek B.A."/>
            <person name="Baker R."/>
            <person name="Thomas B.C."/>
            <person name="Morowitz M.J."/>
            <person name="Banfield J.F."/>
        </authorList>
    </citation>
    <scope>NUCLEOTIDE SEQUENCE [LARGE SCALE GENOMIC DNA]</scope>
    <source>
        <strain evidence="1">S2_005_001_R2_27</strain>
    </source>
</reference>
<proteinExistence type="predicted"/>
<gene>
    <name evidence="1" type="ORF">DI549_20080</name>
</gene>